<organism evidence="2 3">
    <name type="scientific">Acinetobacter lwoffii</name>
    <dbReference type="NCBI Taxonomy" id="28090"/>
    <lineage>
        <taxon>Bacteria</taxon>
        <taxon>Pseudomonadati</taxon>
        <taxon>Pseudomonadota</taxon>
        <taxon>Gammaproteobacteria</taxon>
        <taxon>Moraxellales</taxon>
        <taxon>Moraxellaceae</taxon>
        <taxon>Acinetobacter</taxon>
    </lineage>
</organism>
<feature type="transmembrane region" description="Helical" evidence="1">
    <location>
        <begin position="57"/>
        <end position="73"/>
    </location>
</feature>
<evidence type="ECO:0000313" key="3">
    <source>
        <dbReference type="Proteomes" id="UP000548425"/>
    </source>
</evidence>
<accession>A0AAW3VET8</accession>
<gene>
    <name evidence="2" type="ORF">HNP34_001667</name>
</gene>
<dbReference type="RefSeq" id="WP_184413086.1">
    <property type="nucleotide sequence ID" value="NZ_JACHLA010000007.1"/>
</dbReference>
<dbReference type="InterPro" id="IPR057700">
    <property type="entry name" value="DUF7940"/>
</dbReference>
<proteinExistence type="predicted"/>
<keyword evidence="1" id="KW-1133">Transmembrane helix</keyword>
<evidence type="ECO:0000256" key="1">
    <source>
        <dbReference type="SAM" id="Phobius"/>
    </source>
</evidence>
<sequence>MKLVDNARQWYKFWSIRLSALGAFLLSAWFAYGSEITAWWMIHAADYFPFLAPQTIKWIGLLLVIAGQLARLVKQPRLVKDGDNP</sequence>
<dbReference type="AlphaFoldDB" id="A0AAW3VET8"/>
<dbReference type="Proteomes" id="UP000548425">
    <property type="component" value="Unassembled WGS sequence"/>
</dbReference>
<keyword evidence="1" id="KW-0812">Transmembrane</keyword>
<evidence type="ECO:0000313" key="2">
    <source>
        <dbReference type="EMBL" id="MBB6363527.1"/>
    </source>
</evidence>
<comment type="caution">
    <text evidence="2">The sequence shown here is derived from an EMBL/GenBank/DDBJ whole genome shotgun (WGS) entry which is preliminary data.</text>
</comment>
<protein>
    <recommendedName>
        <fullName evidence="4">Holin</fullName>
    </recommendedName>
</protein>
<name>A0AAW3VET8_ACILW</name>
<dbReference type="Pfam" id="PF25612">
    <property type="entry name" value="DUF7940"/>
    <property type="match status" value="1"/>
</dbReference>
<evidence type="ECO:0008006" key="4">
    <source>
        <dbReference type="Google" id="ProtNLM"/>
    </source>
</evidence>
<reference evidence="2 3" key="1">
    <citation type="submission" date="2020-08" db="EMBL/GenBank/DDBJ databases">
        <title>Functional genomics of gut bacteria from endangered species of beetles.</title>
        <authorList>
            <person name="Carlos-Shanley C."/>
        </authorList>
    </citation>
    <scope>NUCLEOTIDE SEQUENCE [LARGE SCALE GENOMIC DNA]</scope>
    <source>
        <strain evidence="2 3">S00127</strain>
    </source>
</reference>
<dbReference type="EMBL" id="JACHLA010000007">
    <property type="protein sequence ID" value="MBB6363527.1"/>
    <property type="molecule type" value="Genomic_DNA"/>
</dbReference>
<keyword evidence="1" id="KW-0472">Membrane</keyword>